<dbReference type="GO" id="GO:0005886">
    <property type="term" value="C:plasma membrane"/>
    <property type="evidence" value="ECO:0007669"/>
    <property type="project" value="UniProtKB-SubCell"/>
</dbReference>
<evidence type="ECO:0000256" key="9">
    <source>
        <dbReference type="SAM" id="Phobius"/>
    </source>
</evidence>
<keyword evidence="2" id="KW-0813">Transport</keyword>
<feature type="transmembrane region" description="Helical" evidence="9">
    <location>
        <begin position="100"/>
        <end position="117"/>
    </location>
</feature>
<sequence length="406" mass="44662">MDKAADGLGDRKCNRVSIKRWLTSAQHGCVWSTLDAFASVGSLVSAVGRARRRTFKGGEGVTNLVKIRDSNHTTCGIKHNKYWAYTLTAVRGRALPMMPLLAYTGYCLVVVFMLITQDPQYYNRNVLKGLVVPVQTLGLSLFLLLAFRTNSSYDRWWEGRKLWDGIASKAQDMGRVACGWSKDKELSCKMTRWAMAFAVIAKKTLRAERDLDELAPILPASDIKELAASANMAGIAAFRLTQLVAEASEKALFPAGILTALDANARGMLADLNACMRIQTCTLPLAYIVHLRAFLVLWLALLPFIFIVQMGYWAILICIVIGYELLGFEDIGVEIEAPFGRDYNDLPLDKIAADVWTNLVEYMEQLEKRPAAPVTAPNGQHAAVGSGTTHDSGTHSVVELSADNAV</sequence>
<evidence type="ECO:0000256" key="8">
    <source>
        <dbReference type="SAM" id="MobiDB-lite"/>
    </source>
</evidence>
<evidence type="ECO:0000256" key="1">
    <source>
        <dbReference type="ARBA" id="ARBA00004651"/>
    </source>
</evidence>
<keyword evidence="7 9" id="KW-0472">Membrane</keyword>
<evidence type="ECO:0000256" key="5">
    <source>
        <dbReference type="ARBA" id="ARBA00022989"/>
    </source>
</evidence>
<dbReference type="InterPro" id="IPR044669">
    <property type="entry name" value="YneE/VCCN1/2-like"/>
</dbReference>
<keyword evidence="11" id="KW-1185">Reference proteome</keyword>
<evidence type="ECO:0000256" key="3">
    <source>
        <dbReference type="ARBA" id="ARBA00022475"/>
    </source>
</evidence>
<dbReference type="EMBL" id="JALJOR010000008">
    <property type="protein sequence ID" value="KAK9813023.1"/>
    <property type="molecule type" value="Genomic_DNA"/>
</dbReference>
<feature type="region of interest" description="Disordered" evidence="8">
    <location>
        <begin position="373"/>
        <end position="394"/>
    </location>
</feature>
<dbReference type="Proteomes" id="UP001489004">
    <property type="component" value="Unassembled WGS sequence"/>
</dbReference>
<evidence type="ECO:0000313" key="11">
    <source>
        <dbReference type="Proteomes" id="UP001489004"/>
    </source>
</evidence>
<keyword evidence="6" id="KW-0406">Ion transport</keyword>
<evidence type="ECO:0000256" key="6">
    <source>
        <dbReference type="ARBA" id="ARBA00023065"/>
    </source>
</evidence>
<evidence type="ECO:0000313" key="10">
    <source>
        <dbReference type="EMBL" id="KAK9813023.1"/>
    </source>
</evidence>
<evidence type="ECO:0000256" key="7">
    <source>
        <dbReference type="ARBA" id="ARBA00023136"/>
    </source>
</evidence>
<feature type="transmembrane region" description="Helical" evidence="9">
    <location>
        <begin position="129"/>
        <end position="147"/>
    </location>
</feature>
<gene>
    <name evidence="10" type="ORF">WJX72_007657</name>
</gene>
<feature type="transmembrane region" description="Helical" evidence="9">
    <location>
        <begin position="285"/>
        <end position="306"/>
    </location>
</feature>
<dbReference type="PANTHER" id="PTHR33281:SF19">
    <property type="entry name" value="VOLTAGE-DEPENDENT ANION CHANNEL-FORMING PROTEIN YNEE"/>
    <property type="match status" value="1"/>
</dbReference>
<dbReference type="AlphaFoldDB" id="A0AAW1PXV8"/>
<reference evidence="10 11" key="1">
    <citation type="journal article" date="2024" name="Nat. Commun.">
        <title>Phylogenomics reveals the evolutionary origins of lichenization in chlorophyte algae.</title>
        <authorList>
            <person name="Puginier C."/>
            <person name="Libourel C."/>
            <person name="Otte J."/>
            <person name="Skaloud P."/>
            <person name="Haon M."/>
            <person name="Grisel S."/>
            <person name="Petersen M."/>
            <person name="Berrin J.G."/>
            <person name="Delaux P.M."/>
            <person name="Dal Grande F."/>
            <person name="Keller J."/>
        </authorList>
    </citation>
    <scope>NUCLEOTIDE SEQUENCE [LARGE SCALE GENOMIC DNA]</scope>
    <source>
        <strain evidence="10 11">SAG 2043</strain>
    </source>
</reference>
<evidence type="ECO:0000256" key="2">
    <source>
        <dbReference type="ARBA" id="ARBA00022448"/>
    </source>
</evidence>
<proteinExistence type="predicted"/>
<protein>
    <submittedName>
        <fullName evidence="10">Uncharacterized protein</fullName>
    </submittedName>
</protein>
<dbReference type="GO" id="GO:0005254">
    <property type="term" value="F:chloride channel activity"/>
    <property type="evidence" value="ECO:0007669"/>
    <property type="project" value="InterPro"/>
</dbReference>
<keyword evidence="3" id="KW-1003">Cell membrane</keyword>
<dbReference type="Pfam" id="PF25539">
    <property type="entry name" value="Bestrophin_2"/>
    <property type="match status" value="1"/>
</dbReference>
<name>A0AAW1PXV8_9CHLO</name>
<evidence type="ECO:0000256" key="4">
    <source>
        <dbReference type="ARBA" id="ARBA00022692"/>
    </source>
</evidence>
<dbReference type="PANTHER" id="PTHR33281">
    <property type="entry name" value="UPF0187 PROTEIN YNEE"/>
    <property type="match status" value="1"/>
</dbReference>
<keyword evidence="4 9" id="KW-0812">Transmembrane</keyword>
<comment type="caution">
    <text evidence="10">The sequence shown here is derived from an EMBL/GenBank/DDBJ whole genome shotgun (WGS) entry which is preliminary data.</text>
</comment>
<organism evidence="10 11">
    <name type="scientific">[Myrmecia] bisecta</name>
    <dbReference type="NCBI Taxonomy" id="41462"/>
    <lineage>
        <taxon>Eukaryota</taxon>
        <taxon>Viridiplantae</taxon>
        <taxon>Chlorophyta</taxon>
        <taxon>core chlorophytes</taxon>
        <taxon>Trebouxiophyceae</taxon>
        <taxon>Trebouxiales</taxon>
        <taxon>Trebouxiaceae</taxon>
        <taxon>Myrmecia</taxon>
    </lineage>
</organism>
<comment type="subcellular location">
    <subcellularLocation>
        <location evidence="1">Cell membrane</location>
        <topology evidence="1">Multi-pass membrane protein</topology>
    </subcellularLocation>
</comment>
<keyword evidence="5 9" id="KW-1133">Transmembrane helix</keyword>
<accession>A0AAW1PXV8</accession>